<dbReference type="Gene3D" id="3.30.160.60">
    <property type="entry name" value="Classic Zinc Finger"/>
    <property type="match status" value="1"/>
</dbReference>
<name>A0AAV6GKL6_9TELE</name>
<dbReference type="Pfam" id="PF00622">
    <property type="entry name" value="SPRY"/>
    <property type="match status" value="1"/>
</dbReference>
<dbReference type="Proteomes" id="UP000823561">
    <property type="component" value="Chromosome 11"/>
</dbReference>
<feature type="domain" description="RING-type" evidence="6">
    <location>
        <begin position="14"/>
        <end position="54"/>
    </location>
</feature>
<sequence>MAGDSEVLEYFLSCQICSSTFTDPVSLECNHSFCKMCLCAFWDQDDNRRCPVCERSASSDMPQVNLTLKGLADVFAGRIQENGNAETKQEVLCRVHMVKPTWFCISEDKLVCEGCESITAHAGHKLKLLQEIVEDLKQTITLDLIPLKKQAQESKDVEDTYVHMEKHLTTQRARVEKKIKEEFEQLHQFLREEEEARLTAVREEAERKMMIIERELKIIRGQIHAQTKAICRVEVDLKQDNASFYQDYSRTKARVQCKLQDPYVFSGAMLDVAEHLGNLKFNVGKKIVETMDYYPVILDPNTADGWLSVSEDMTTVTEIRTKQDVPDNPERFTKYIYVLGSEGYDSGEHCWEVQVGDRDRWSLGVANESIERKEETFLEPKFGFWTIWMDEFKCTVGGIHIELEKRPERIRIQLDYGKGLLSFYDADDMTHIHTYKPTFTEKIYPFFSTETDESTTGIQISPFKMSLIATP</sequence>
<dbReference type="PANTHER" id="PTHR24103">
    <property type="entry name" value="E3 UBIQUITIN-PROTEIN LIGASE TRIM"/>
    <property type="match status" value="1"/>
</dbReference>
<evidence type="ECO:0000256" key="4">
    <source>
        <dbReference type="PROSITE-ProRule" id="PRU00024"/>
    </source>
</evidence>
<keyword evidence="2 4" id="KW-0863">Zinc-finger</keyword>
<evidence type="ECO:0000256" key="1">
    <source>
        <dbReference type="ARBA" id="ARBA00022723"/>
    </source>
</evidence>
<comment type="caution">
    <text evidence="9">The sequence shown here is derived from an EMBL/GenBank/DDBJ whole genome shotgun (WGS) entry which is preliminary data.</text>
</comment>
<evidence type="ECO:0000256" key="2">
    <source>
        <dbReference type="ARBA" id="ARBA00022771"/>
    </source>
</evidence>
<dbReference type="EMBL" id="JADWDJ010000011">
    <property type="protein sequence ID" value="KAG5274026.1"/>
    <property type="molecule type" value="Genomic_DNA"/>
</dbReference>
<keyword evidence="10" id="KW-1185">Reference proteome</keyword>
<dbReference type="FunFam" id="2.60.120.920:FF:000004">
    <property type="entry name" value="Butyrophilin subfamily 1 member A1"/>
    <property type="match status" value="1"/>
</dbReference>
<dbReference type="GO" id="GO:0008270">
    <property type="term" value="F:zinc ion binding"/>
    <property type="evidence" value="ECO:0007669"/>
    <property type="project" value="UniProtKB-KW"/>
</dbReference>
<dbReference type="SUPFAM" id="SSF57845">
    <property type="entry name" value="B-box zinc-binding domain"/>
    <property type="match status" value="1"/>
</dbReference>
<dbReference type="InterPro" id="IPR000315">
    <property type="entry name" value="Znf_B-box"/>
</dbReference>
<dbReference type="PROSITE" id="PS00518">
    <property type="entry name" value="ZF_RING_1"/>
    <property type="match status" value="1"/>
</dbReference>
<dbReference type="InterPro" id="IPR050143">
    <property type="entry name" value="TRIM/RBCC"/>
</dbReference>
<dbReference type="PROSITE" id="PS50119">
    <property type="entry name" value="ZF_BBOX"/>
    <property type="match status" value="1"/>
</dbReference>
<organism evidence="9 10">
    <name type="scientific">Alosa alosa</name>
    <name type="common">allis shad</name>
    <dbReference type="NCBI Taxonomy" id="278164"/>
    <lineage>
        <taxon>Eukaryota</taxon>
        <taxon>Metazoa</taxon>
        <taxon>Chordata</taxon>
        <taxon>Craniata</taxon>
        <taxon>Vertebrata</taxon>
        <taxon>Euteleostomi</taxon>
        <taxon>Actinopterygii</taxon>
        <taxon>Neopterygii</taxon>
        <taxon>Teleostei</taxon>
        <taxon>Clupei</taxon>
        <taxon>Clupeiformes</taxon>
        <taxon>Clupeoidei</taxon>
        <taxon>Clupeidae</taxon>
        <taxon>Alosa</taxon>
    </lineage>
</organism>
<dbReference type="SMART" id="SM00184">
    <property type="entry name" value="RING"/>
    <property type="match status" value="1"/>
</dbReference>
<dbReference type="PROSITE" id="PS50188">
    <property type="entry name" value="B302_SPRY"/>
    <property type="match status" value="1"/>
</dbReference>
<dbReference type="SMART" id="SM00449">
    <property type="entry name" value="SPRY"/>
    <property type="match status" value="1"/>
</dbReference>
<gene>
    <name evidence="9" type="ORF">AALO_G00158360</name>
</gene>
<dbReference type="InterPro" id="IPR001870">
    <property type="entry name" value="B30.2/SPRY"/>
</dbReference>
<evidence type="ECO:0000313" key="10">
    <source>
        <dbReference type="Proteomes" id="UP000823561"/>
    </source>
</evidence>
<dbReference type="SUPFAM" id="SSF57850">
    <property type="entry name" value="RING/U-box"/>
    <property type="match status" value="1"/>
</dbReference>
<evidence type="ECO:0000313" key="9">
    <source>
        <dbReference type="EMBL" id="KAG5274026.1"/>
    </source>
</evidence>
<keyword evidence="3" id="KW-0862">Zinc</keyword>
<dbReference type="InterPro" id="IPR003879">
    <property type="entry name" value="Butyrophylin_SPRY"/>
</dbReference>
<dbReference type="Pfam" id="PF15227">
    <property type="entry name" value="zf-C3HC4_4"/>
    <property type="match status" value="1"/>
</dbReference>
<feature type="coiled-coil region" evidence="5">
    <location>
        <begin position="172"/>
        <end position="222"/>
    </location>
</feature>
<dbReference type="Gene3D" id="2.60.120.920">
    <property type="match status" value="1"/>
</dbReference>
<dbReference type="SUPFAM" id="SSF49899">
    <property type="entry name" value="Concanavalin A-like lectins/glucanases"/>
    <property type="match status" value="1"/>
</dbReference>
<evidence type="ECO:0000259" key="7">
    <source>
        <dbReference type="PROSITE" id="PS50119"/>
    </source>
</evidence>
<dbReference type="AlphaFoldDB" id="A0AAV6GKL6"/>
<dbReference type="SMART" id="SM00589">
    <property type="entry name" value="PRY"/>
    <property type="match status" value="1"/>
</dbReference>
<accession>A0AAV6GKL6</accession>
<dbReference type="InterPro" id="IPR013083">
    <property type="entry name" value="Znf_RING/FYVE/PHD"/>
</dbReference>
<keyword evidence="5" id="KW-0175">Coiled coil</keyword>
<dbReference type="Gene3D" id="3.30.40.10">
    <property type="entry name" value="Zinc/RING finger domain, C3HC4 (zinc finger)"/>
    <property type="match status" value="1"/>
</dbReference>
<dbReference type="InterPro" id="IPR017907">
    <property type="entry name" value="Znf_RING_CS"/>
</dbReference>
<reference evidence="9" key="1">
    <citation type="submission" date="2020-10" db="EMBL/GenBank/DDBJ databases">
        <title>Chromosome-scale genome assembly of the Allis shad, Alosa alosa.</title>
        <authorList>
            <person name="Margot Z."/>
            <person name="Christophe K."/>
            <person name="Cabau C."/>
            <person name="Louis A."/>
            <person name="Berthelot C."/>
            <person name="Parey E."/>
            <person name="Roest Crollius H."/>
            <person name="Montfort J."/>
            <person name="Robinson-Rechavi M."/>
            <person name="Bucao C."/>
            <person name="Bouchez O."/>
            <person name="Gislard M."/>
            <person name="Lluch J."/>
            <person name="Milhes M."/>
            <person name="Lampietro C."/>
            <person name="Lopez Roques C."/>
            <person name="Donnadieu C."/>
            <person name="Braasch I."/>
            <person name="Desvignes T."/>
            <person name="Postlethwait J."/>
            <person name="Bobe J."/>
            <person name="Guiguen Y."/>
        </authorList>
    </citation>
    <scope>NUCLEOTIDE SEQUENCE</scope>
    <source>
        <strain evidence="9">M-15738</strain>
        <tissue evidence="9">Blood</tissue>
    </source>
</reference>
<feature type="domain" description="B box-type" evidence="7">
    <location>
        <begin position="88"/>
        <end position="129"/>
    </location>
</feature>
<dbReference type="InterPro" id="IPR043136">
    <property type="entry name" value="B30.2/SPRY_sf"/>
</dbReference>
<dbReference type="InterPro" id="IPR001841">
    <property type="entry name" value="Znf_RING"/>
</dbReference>
<proteinExistence type="predicted"/>
<dbReference type="InterPro" id="IPR003877">
    <property type="entry name" value="SPRY_dom"/>
</dbReference>
<dbReference type="Pfam" id="PF00643">
    <property type="entry name" value="zf-B_box"/>
    <property type="match status" value="1"/>
</dbReference>
<dbReference type="InterPro" id="IPR013320">
    <property type="entry name" value="ConA-like_dom_sf"/>
</dbReference>
<dbReference type="Pfam" id="PF13765">
    <property type="entry name" value="PRY"/>
    <property type="match status" value="1"/>
</dbReference>
<keyword evidence="1" id="KW-0479">Metal-binding</keyword>
<evidence type="ECO:0000256" key="5">
    <source>
        <dbReference type="SAM" id="Coils"/>
    </source>
</evidence>
<evidence type="ECO:0000259" key="8">
    <source>
        <dbReference type="PROSITE" id="PS50188"/>
    </source>
</evidence>
<protein>
    <submittedName>
        <fullName evidence="9">Uncharacterized protein</fullName>
    </submittedName>
</protein>
<evidence type="ECO:0000259" key="6">
    <source>
        <dbReference type="PROSITE" id="PS50089"/>
    </source>
</evidence>
<dbReference type="InterPro" id="IPR006574">
    <property type="entry name" value="PRY"/>
</dbReference>
<feature type="domain" description="B30.2/SPRY" evidence="8">
    <location>
        <begin position="276"/>
        <end position="465"/>
    </location>
</feature>
<dbReference type="PROSITE" id="PS50089">
    <property type="entry name" value="ZF_RING_2"/>
    <property type="match status" value="1"/>
</dbReference>
<dbReference type="PRINTS" id="PR01407">
    <property type="entry name" value="BUTYPHLNCDUF"/>
</dbReference>
<evidence type="ECO:0000256" key="3">
    <source>
        <dbReference type="ARBA" id="ARBA00022833"/>
    </source>
</evidence>
<dbReference type="CDD" id="cd12893">
    <property type="entry name" value="SPRY_PRY_TRIM35"/>
    <property type="match status" value="1"/>
</dbReference>